<reference evidence="2 3" key="1">
    <citation type="submission" date="2018-04" db="EMBL/GenBank/DDBJ databases">
        <title>Altererythrobacter sp. HME9302 genome sequencing and assembly.</title>
        <authorList>
            <person name="Kang H."/>
            <person name="Kim H."/>
            <person name="Joh K."/>
        </authorList>
    </citation>
    <scope>NUCLEOTIDE SEQUENCE [LARGE SCALE GENOMIC DNA]</scope>
    <source>
        <strain evidence="2 3">HME9302</strain>
    </source>
</reference>
<evidence type="ECO:0000313" key="2">
    <source>
        <dbReference type="EMBL" id="RDC59163.1"/>
    </source>
</evidence>
<evidence type="ECO:0000313" key="3">
    <source>
        <dbReference type="Proteomes" id="UP000253727"/>
    </source>
</evidence>
<feature type="region of interest" description="Disordered" evidence="1">
    <location>
        <begin position="214"/>
        <end position="244"/>
    </location>
</feature>
<dbReference type="AlphaFoldDB" id="A0A369Q2N7"/>
<evidence type="ECO:0000256" key="1">
    <source>
        <dbReference type="SAM" id="MobiDB-lite"/>
    </source>
</evidence>
<dbReference type="EMBL" id="QBKA01000002">
    <property type="protein sequence ID" value="RDC59163.1"/>
    <property type="molecule type" value="Genomic_DNA"/>
</dbReference>
<proteinExistence type="predicted"/>
<sequence length="282" mass="29456">MDFDYLLAQAKLESSLDPSAKARTSSASGLYQFIDSTWLETLGRHGERLGLGNMSSAIDTSSGRARVADPSQRASIMALRFDPQASALMAGALASDNRAALTPVLGREPGPSELYVAHFLGAGGASQFFQTLRESPDTSAAAILPRPAAANRGIFYERSGAPRSVGEVMQLFEAKITRAMEGKPAPAFAAQTLGSGPVPTSLPQEFAVAQAEARGTRTSASDVGNYTPRRAALTPPDAPEPAGRRAMSDILADSFGSSASTFSPAAQARTARAYGQIKAFGL</sequence>
<keyword evidence="2" id="KW-0378">Hydrolase</keyword>
<keyword evidence="3" id="KW-1185">Reference proteome</keyword>
<protein>
    <submittedName>
        <fullName evidence="2">Peptidoglycan hydrolase gp181</fullName>
    </submittedName>
</protein>
<dbReference type="Proteomes" id="UP000253727">
    <property type="component" value="Unassembled WGS sequence"/>
</dbReference>
<name>A0A369Q2N7_9SPHN</name>
<accession>A0A369Q2N7</accession>
<comment type="caution">
    <text evidence="2">The sequence shown here is derived from an EMBL/GenBank/DDBJ whole genome shotgun (WGS) entry which is preliminary data.</text>
</comment>
<dbReference type="SUPFAM" id="SSF53955">
    <property type="entry name" value="Lysozyme-like"/>
    <property type="match status" value="1"/>
</dbReference>
<gene>
    <name evidence="2" type="ORF">HME9302_00348</name>
</gene>
<dbReference type="InterPro" id="IPR023346">
    <property type="entry name" value="Lysozyme-like_dom_sf"/>
</dbReference>
<organism evidence="2 3">
    <name type="scientific">Alteripontixanthobacter maritimus</name>
    <dbReference type="NCBI Taxonomy" id="2161824"/>
    <lineage>
        <taxon>Bacteria</taxon>
        <taxon>Pseudomonadati</taxon>
        <taxon>Pseudomonadota</taxon>
        <taxon>Alphaproteobacteria</taxon>
        <taxon>Sphingomonadales</taxon>
        <taxon>Erythrobacteraceae</taxon>
        <taxon>Alteripontixanthobacter</taxon>
    </lineage>
</organism>
<dbReference type="Gene3D" id="1.10.530.10">
    <property type="match status" value="1"/>
</dbReference>
<dbReference type="GO" id="GO:0016787">
    <property type="term" value="F:hydrolase activity"/>
    <property type="evidence" value="ECO:0007669"/>
    <property type="project" value="UniProtKB-KW"/>
</dbReference>
<dbReference type="OrthoDB" id="8477976at2"/>